<reference evidence="2 3" key="1">
    <citation type="submission" date="2020-12" db="EMBL/GenBank/DDBJ databases">
        <title>Concerted genomic and epigenomic changes stabilize Arabidopsis allopolyploids.</title>
        <authorList>
            <person name="Chen Z."/>
        </authorList>
    </citation>
    <scope>NUCLEOTIDE SEQUENCE [LARGE SCALE GENOMIC DNA]</scope>
    <source>
        <strain evidence="2">Allo738</strain>
        <tissue evidence="2">Leaf</tissue>
    </source>
</reference>
<comment type="caution">
    <text evidence="2">The sequence shown here is derived from an EMBL/GenBank/DDBJ whole genome shotgun (WGS) entry which is preliminary data.</text>
</comment>
<evidence type="ECO:0000313" key="2">
    <source>
        <dbReference type="EMBL" id="KAG7628997.1"/>
    </source>
</evidence>
<evidence type="ECO:0000313" key="3">
    <source>
        <dbReference type="Proteomes" id="UP000694240"/>
    </source>
</evidence>
<keyword evidence="3" id="KW-1185">Reference proteome</keyword>
<dbReference type="Proteomes" id="UP000694240">
    <property type="component" value="Chromosome 3"/>
</dbReference>
<gene>
    <name evidence="2" type="ORF">ISN45_At03g051710</name>
</gene>
<dbReference type="EMBL" id="JAEFBK010000003">
    <property type="protein sequence ID" value="KAG7628997.1"/>
    <property type="molecule type" value="Genomic_DNA"/>
</dbReference>
<protein>
    <submittedName>
        <fullName evidence="2">Uncharacterized protein</fullName>
    </submittedName>
</protein>
<accession>A0A8T2EYG4</accession>
<evidence type="ECO:0000256" key="1">
    <source>
        <dbReference type="SAM" id="MobiDB-lite"/>
    </source>
</evidence>
<feature type="region of interest" description="Disordered" evidence="1">
    <location>
        <begin position="1"/>
        <end position="38"/>
    </location>
</feature>
<feature type="non-terminal residue" evidence="2">
    <location>
        <position position="1"/>
    </location>
</feature>
<proteinExistence type="predicted"/>
<name>A0A8T2EYG4_9BRAS</name>
<sequence length="38" mass="4318">GTQGTAISHRRSQGPTQRSYRPRKAFWKLVEKTSGQTD</sequence>
<organism evidence="2 3">
    <name type="scientific">Arabidopsis thaliana x Arabidopsis arenosa</name>
    <dbReference type="NCBI Taxonomy" id="1240361"/>
    <lineage>
        <taxon>Eukaryota</taxon>
        <taxon>Viridiplantae</taxon>
        <taxon>Streptophyta</taxon>
        <taxon>Embryophyta</taxon>
        <taxon>Tracheophyta</taxon>
        <taxon>Spermatophyta</taxon>
        <taxon>Magnoliopsida</taxon>
        <taxon>eudicotyledons</taxon>
        <taxon>Gunneridae</taxon>
        <taxon>Pentapetalae</taxon>
        <taxon>rosids</taxon>
        <taxon>malvids</taxon>
        <taxon>Brassicales</taxon>
        <taxon>Brassicaceae</taxon>
        <taxon>Camelineae</taxon>
        <taxon>Arabidopsis</taxon>
    </lineage>
</organism>
<dbReference type="AlphaFoldDB" id="A0A8T2EYG4"/>
<feature type="non-terminal residue" evidence="2">
    <location>
        <position position="38"/>
    </location>
</feature>